<feature type="region of interest" description="Disordered" evidence="1">
    <location>
        <begin position="62"/>
        <end position="195"/>
    </location>
</feature>
<dbReference type="STRING" id="667725.A0A0L0G125"/>
<proteinExistence type="predicted"/>
<name>A0A0L0G125_9EUKA</name>
<feature type="compositionally biased region" description="Low complexity" evidence="1">
    <location>
        <begin position="176"/>
        <end position="195"/>
    </location>
</feature>
<dbReference type="eggNOG" id="KOG1216">
    <property type="taxonomic scope" value="Eukaryota"/>
</dbReference>
<dbReference type="GeneID" id="25905447"/>
<evidence type="ECO:0000313" key="2">
    <source>
        <dbReference type="EMBL" id="KNC82785.1"/>
    </source>
</evidence>
<reference evidence="2 3" key="1">
    <citation type="submission" date="2011-02" db="EMBL/GenBank/DDBJ databases">
        <title>The Genome Sequence of Sphaeroforma arctica JP610.</title>
        <authorList>
            <consortium name="The Broad Institute Genome Sequencing Platform"/>
            <person name="Russ C."/>
            <person name="Cuomo C."/>
            <person name="Young S.K."/>
            <person name="Zeng Q."/>
            <person name="Gargeya S."/>
            <person name="Alvarado L."/>
            <person name="Berlin A."/>
            <person name="Chapman S.B."/>
            <person name="Chen Z."/>
            <person name="Freedman E."/>
            <person name="Gellesch M."/>
            <person name="Goldberg J."/>
            <person name="Griggs A."/>
            <person name="Gujja S."/>
            <person name="Heilman E."/>
            <person name="Heiman D."/>
            <person name="Howarth C."/>
            <person name="Mehta T."/>
            <person name="Neiman D."/>
            <person name="Pearson M."/>
            <person name="Roberts A."/>
            <person name="Saif S."/>
            <person name="Shea T."/>
            <person name="Shenoy N."/>
            <person name="Sisk P."/>
            <person name="Stolte C."/>
            <person name="Sykes S."/>
            <person name="White J."/>
            <person name="Yandava C."/>
            <person name="Burger G."/>
            <person name="Gray M.W."/>
            <person name="Holland P.W.H."/>
            <person name="King N."/>
            <person name="Lang F.B.F."/>
            <person name="Roger A.J."/>
            <person name="Ruiz-Trillo I."/>
            <person name="Haas B."/>
            <person name="Nusbaum C."/>
            <person name="Birren B."/>
        </authorList>
    </citation>
    <scope>NUCLEOTIDE SEQUENCE [LARGE SCALE GENOMIC DNA]</scope>
    <source>
        <strain evidence="2 3">JP610</strain>
    </source>
</reference>
<feature type="region of interest" description="Disordered" evidence="1">
    <location>
        <begin position="210"/>
        <end position="233"/>
    </location>
</feature>
<protein>
    <submittedName>
        <fullName evidence="2">Uncharacterized protein</fullName>
    </submittedName>
</protein>
<dbReference type="EMBL" id="KQ241892">
    <property type="protein sequence ID" value="KNC82785.1"/>
    <property type="molecule type" value="Genomic_DNA"/>
</dbReference>
<accession>A0A0L0G125</accession>
<evidence type="ECO:0000313" key="3">
    <source>
        <dbReference type="Proteomes" id="UP000054560"/>
    </source>
</evidence>
<dbReference type="RefSeq" id="XP_014156687.1">
    <property type="nucleotide sequence ID" value="XM_014301212.1"/>
</dbReference>
<evidence type="ECO:0000256" key="1">
    <source>
        <dbReference type="SAM" id="MobiDB-lite"/>
    </source>
</evidence>
<dbReference type="InterPro" id="IPR036322">
    <property type="entry name" value="WD40_repeat_dom_sf"/>
</dbReference>
<sequence length="621" mass="65046">MVGSPFTGGIDRRFWAFSAQQQLTSSGRRRRPSTTDSEDTPTFAIVQDSNINLVSLVNVAVSPSPSPMTSLSTSPTTMPSSSTSPTSSTSASPSNTPSPTHTATPSSTPSPTGTTSMSASRIPTPTQSTSPTTSGSPSSTASVSPSTTASVTPSSTTSVTPSSTASVGGNSTVSIPPSSTASVTPRSTASVSPSSIASVSASVTASVSVSASPNASPTSLVTQSPTASVTPSQSASVTASASVSLSPSPESLSLIYTLDTVVGTDTTIGSCHSGAYLFLLVPSKGINGPPVLMRYTTSTRAAPVFDLDIPFHPEGPISSDSIIVCSVARVVVISRTSSYWFDVQGTAISMDANVHIRLYHMDTIGATWKNELFAVLGEGGNLRLFDVDDGEQIISMSVVADIAIVSSIVALQNVFIAIVDNMEVVVFGLDGYEKVHNLSDDFGSPCSACRLVVVQENCVLLYDPFHSGATLLRLTADRELVKVTSLPGSPSSIASSGQEMVERQYDTTSVRATYSYTSALANHPYRLRYTPPSTGRYRVEIRNLTYSGVSGTTEDCSVPEYFNFPSSDHIIDFKAQQDIKVRLSDDNSAATVDYVDIKLDGVWVPVCVAYDSWSFTDKVCA</sequence>
<dbReference type="SUPFAM" id="SSF50978">
    <property type="entry name" value="WD40 repeat-like"/>
    <property type="match status" value="1"/>
</dbReference>
<gene>
    <name evidence="2" type="ORF">SARC_04943</name>
</gene>
<organism evidence="2 3">
    <name type="scientific">Sphaeroforma arctica JP610</name>
    <dbReference type="NCBI Taxonomy" id="667725"/>
    <lineage>
        <taxon>Eukaryota</taxon>
        <taxon>Ichthyosporea</taxon>
        <taxon>Ichthyophonida</taxon>
        <taxon>Sphaeroforma</taxon>
    </lineage>
</organism>
<keyword evidence="3" id="KW-1185">Reference proteome</keyword>
<dbReference type="Proteomes" id="UP000054560">
    <property type="component" value="Unassembled WGS sequence"/>
</dbReference>
<feature type="region of interest" description="Disordered" evidence="1">
    <location>
        <begin position="21"/>
        <end position="44"/>
    </location>
</feature>
<feature type="compositionally biased region" description="Low complexity" evidence="1">
    <location>
        <begin position="67"/>
        <end position="166"/>
    </location>
</feature>
<dbReference type="AlphaFoldDB" id="A0A0L0G125"/>